<evidence type="ECO:0000259" key="16">
    <source>
        <dbReference type="Pfam" id="PF00742"/>
    </source>
</evidence>
<keyword evidence="9" id="KW-0915">Sodium</keyword>
<name>A0A6B2FTX2_9LACO</name>
<keyword evidence="10 14" id="KW-0486">Methionine biosynthesis</keyword>
<dbReference type="RefSeq" id="WP_144231227.1">
    <property type="nucleotide sequence ID" value="NZ_CAKMAD010000001.1"/>
</dbReference>
<dbReference type="Gene3D" id="3.30.70.260">
    <property type="match status" value="1"/>
</dbReference>
<evidence type="ECO:0000259" key="17">
    <source>
        <dbReference type="Pfam" id="PF03447"/>
    </source>
</evidence>
<evidence type="ECO:0000256" key="14">
    <source>
        <dbReference type="RuleBase" id="RU000579"/>
    </source>
</evidence>
<comment type="pathway">
    <text evidence="1 14">Amino-acid biosynthesis; L-threonine biosynthesis; L-threonine from L-aspartate: step 3/5.</text>
</comment>
<evidence type="ECO:0000256" key="9">
    <source>
        <dbReference type="ARBA" id="ARBA00023053"/>
    </source>
</evidence>
<feature type="active site" description="Proton donor" evidence="12">
    <location>
        <position position="204"/>
    </location>
</feature>
<reference evidence="18" key="1">
    <citation type="submission" date="2020-01" db="EMBL/GenBank/DDBJ databases">
        <title>Vaginal microbiome of pregnant Indian women: Insights into the genome of dominants Lactobacillus species.</title>
        <authorList>
            <person name="Das B."/>
            <person name="Mehta O."/>
            <person name="Ghosh T.S."/>
            <person name="Kothidar A."/>
            <person name="Gowtham M.R."/>
            <person name="Mitra R."/>
            <person name="Kshetrapal P."/>
            <person name="Wadhwa N."/>
            <person name="Thiruvengadam R."/>
            <person name="Nair G.B."/>
            <person name="Bhatnagar S."/>
            <person name="Das B."/>
        </authorList>
    </citation>
    <scope>NUCLEOTIDE SEQUENCE</scope>
    <source>
        <strain evidence="18">Indica</strain>
    </source>
</reference>
<comment type="caution">
    <text evidence="18">The sequence shown here is derived from an EMBL/GenBank/DDBJ whole genome shotgun (WGS) entry which is preliminary data.</text>
</comment>
<evidence type="ECO:0000256" key="3">
    <source>
        <dbReference type="ARBA" id="ARBA00006753"/>
    </source>
</evidence>
<dbReference type="UniPathway" id="UPA00051">
    <property type="reaction ID" value="UER00465"/>
</dbReference>
<evidence type="ECO:0000313" key="18">
    <source>
        <dbReference type="EMBL" id="NDJ73804.1"/>
    </source>
</evidence>
<dbReference type="InterPro" id="IPR001342">
    <property type="entry name" value="HDH_cat"/>
</dbReference>
<dbReference type="PIRSF" id="PIRSF000098">
    <property type="entry name" value="Homoser_dehydrog"/>
    <property type="match status" value="1"/>
</dbReference>
<dbReference type="PANTHER" id="PTHR43331">
    <property type="entry name" value="HOMOSERINE DEHYDROGENASE"/>
    <property type="match status" value="1"/>
</dbReference>
<evidence type="ECO:0000256" key="5">
    <source>
        <dbReference type="ARBA" id="ARBA00013376"/>
    </source>
</evidence>
<sequence length="408" mass="45754">MKTIEVAMLGLGTVGSGVLDILEHDQEKIKQISKTEFKISKILVRNIAKYRDSYPNLDLTTDFEQISQDQDIKVVIEVMGGLHPAKEYVSELLKQGRTVITANKDLVASFGPELMSIAKEHQGGLFYEASVAGGIPILRILNQNYVGDQIKQISGIVNGTSNYILTQMADNNWSYEQALSEAQKLGFAEADPTNDVSGKDAAYKLIILGRLAFGINLKLDQIKMMGITEIDKKELAVIKKFGYTLKLIAKLETQNSTYYPVVMPMLVSENSMLGQTKNEFNGIEIESYAIGKSFYYGPGAGKLPTANSVINDLVAVAKKEAPFKTDWNSVSVSVKDIFTRQYWFKVDSSQNKVVANLMDRYQIEEADFLNDEQYDYYLTDNVTVDQKAKLFSSLKEKNIKIYSMYEVY</sequence>
<dbReference type="GO" id="GO:0050661">
    <property type="term" value="F:NADP binding"/>
    <property type="evidence" value="ECO:0007669"/>
    <property type="project" value="InterPro"/>
</dbReference>
<evidence type="ECO:0000256" key="8">
    <source>
        <dbReference type="ARBA" id="ARBA00023002"/>
    </source>
</evidence>
<evidence type="ECO:0000256" key="13">
    <source>
        <dbReference type="PIRSR" id="PIRSR000098-2"/>
    </source>
</evidence>
<dbReference type="GO" id="GO:0009088">
    <property type="term" value="P:threonine biosynthetic process"/>
    <property type="evidence" value="ECO:0007669"/>
    <property type="project" value="UniProtKB-UniPathway"/>
</dbReference>
<dbReference type="EC" id="1.1.1.3" evidence="4 14"/>
<dbReference type="SUPFAM" id="SSF51735">
    <property type="entry name" value="NAD(P)-binding Rossmann-fold domains"/>
    <property type="match status" value="1"/>
</dbReference>
<evidence type="ECO:0000256" key="6">
    <source>
        <dbReference type="ARBA" id="ARBA00022605"/>
    </source>
</evidence>
<feature type="binding site" evidence="13">
    <location>
        <begin position="9"/>
        <end position="16"/>
    </location>
    <ligand>
        <name>NADP(+)</name>
        <dbReference type="ChEBI" id="CHEBI:58349"/>
    </ligand>
</feature>
<dbReference type="AlphaFoldDB" id="A0A6B2FTX2"/>
<dbReference type="PROSITE" id="PS01042">
    <property type="entry name" value="HOMOSER_DHGENASE"/>
    <property type="match status" value="1"/>
</dbReference>
<dbReference type="UniPathway" id="UPA00050">
    <property type="reaction ID" value="UER00063"/>
</dbReference>
<accession>A0A6B2FTX2</accession>
<protein>
    <recommendedName>
        <fullName evidence="5 14">Homoserine dehydrogenase</fullName>
        <ecNumber evidence="4 14">1.1.1.3</ecNumber>
    </recommendedName>
</protein>
<feature type="binding site" evidence="13">
    <location>
        <position position="104"/>
    </location>
    <ligand>
        <name>NADPH</name>
        <dbReference type="ChEBI" id="CHEBI:57783"/>
    </ligand>
</feature>
<dbReference type="InterPro" id="IPR005106">
    <property type="entry name" value="Asp/hSer_DH_NAD-bd"/>
</dbReference>
<dbReference type="PANTHER" id="PTHR43331:SF1">
    <property type="entry name" value="HOMOSERINE DEHYDROGENASE"/>
    <property type="match status" value="1"/>
</dbReference>
<comment type="pathway">
    <text evidence="2 14">Amino-acid biosynthesis; L-methionine biosynthesis via de novo pathway; L-homoserine from L-aspartate: step 3/3.</text>
</comment>
<keyword evidence="7 14" id="KW-0791">Threonine biosynthesis</keyword>
<dbReference type="GO" id="GO:0004412">
    <property type="term" value="F:homoserine dehydrogenase activity"/>
    <property type="evidence" value="ECO:0007669"/>
    <property type="project" value="UniProtKB-EC"/>
</dbReference>
<organism evidence="18">
    <name type="scientific">Lactobacillus paragasseri</name>
    <dbReference type="NCBI Taxonomy" id="2107999"/>
    <lineage>
        <taxon>Bacteria</taxon>
        <taxon>Bacillati</taxon>
        <taxon>Bacillota</taxon>
        <taxon>Bacilli</taxon>
        <taxon>Lactobacillales</taxon>
        <taxon>Lactobacillaceae</taxon>
        <taxon>Lactobacillus</taxon>
    </lineage>
</organism>
<dbReference type="EMBL" id="JAADJO010000008">
    <property type="protein sequence ID" value="NDJ73804.1"/>
    <property type="molecule type" value="Genomic_DNA"/>
</dbReference>
<evidence type="ECO:0000256" key="10">
    <source>
        <dbReference type="ARBA" id="ARBA00023167"/>
    </source>
</evidence>
<dbReference type="Gene3D" id="3.40.50.720">
    <property type="entry name" value="NAD(P)-binding Rossmann-like Domain"/>
    <property type="match status" value="1"/>
</dbReference>
<evidence type="ECO:0000256" key="11">
    <source>
        <dbReference type="ARBA" id="ARBA00048841"/>
    </source>
</evidence>
<feature type="domain" description="Aspartate/homoserine dehydrogenase NAD-binding" evidence="17">
    <location>
        <begin position="10"/>
        <end position="128"/>
    </location>
</feature>
<comment type="similarity">
    <text evidence="3 15">Belongs to the homoserine dehydrogenase family.</text>
</comment>
<dbReference type="InterPro" id="IPR019811">
    <property type="entry name" value="HDH_CS"/>
</dbReference>
<proteinExistence type="inferred from homology"/>
<dbReference type="InterPro" id="IPR036291">
    <property type="entry name" value="NAD(P)-bd_dom_sf"/>
</dbReference>
<keyword evidence="6 14" id="KW-0028">Amino-acid biosynthesis</keyword>
<dbReference type="Gene3D" id="3.30.360.10">
    <property type="entry name" value="Dihydrodipicolinate Reductase, domain 2"/>
    <property type="match status" value="1"/>
</dbReference>
<dbReference type="SUPFAM" id="SSF55347">
    <property type="entry name" value="Glyceraldehyde-3-phosphate dehydrogenase-like, C-terminal domain"/>
    <property type="match status" value="1"/>
</dbReference>
<comment type="catalytic activity">
    <reaction evidence="11">
        <text>L-homoserine + NADP(+) = L-aspartate 4-semialdehyde + NADPH + H(+)</text>
        <dbReference type="Rhea" id="RHEA:15761"/>
        <dbReference type="ChEBI" id="CHEBI:15378"/>
        <dbReference type="ChEBI" id="CHEBI:57476"/>
        <dbReference type="ChEBI" id="CHEBI:57783"/>
        <dbReference type="ChEBI" id="CHEBI:58349"/>
        <dbReference type="ChEBI" id="CHEBI:537519"/>
        <dbReference type="EC" id="1.1.1.3"/>
    </reaction>
    <physiologicalReaction direction="right-to-left" evidence="11">
        <dbReference type="Rhea" id="RHEA:15763"/>
    </physiologicalReaction>
</comment>
<dbReference type="Pfam" id="PF00742">
    <property type="entry name" value="Homoserine_dh"/>
    <property type="match status" value="1"/>
</dbReference>
<feature type="domain" description="Homoserine dehydrogenase catalytic" evidence="16">
    <location>
        <begin position="136"/>
        <end position="314"/>
    </location>
</feature>
<evidence type="ECO:0000256" key="1">
    <source>
        <dbReference type="ARBA" id="ARBA00005056"/>
    </source>
</evidence>
<evidence type="ECO:0000256" key="2">
    <source>
        <dbReference type="ARBA" id="ARBA00005062"/>
    </source>
</evidence>
<gene>
    <name evidence="18" type="ORF">GWG61_04710</name>
</gene>
<evidence type="ECO:0000256" key="7">
    <source>
        <dbReference type="ARBA" id="ARBA00022697"/>
    </source>
</evidence>
<dbReference type="Pfam" id="PF03447">
    <property type="entry name" value="NAD_binding_3"/>
    <property type="match status" value="1"/>
</dbReference>
<evidence type="ECO:0000256" key="15">
    <source>
        <dbReference type="RuleBase" id="RU004171"/>
    </source>
</evidence>
<evidence type="ECO:0000256" key="12">
    <source>
        <dbReference type="PIRSR" id="PIRSR000098-1"/>
    </source>
</evidence>
<feature type="binding site" evidence="13">
    <location>
        <position position="189"/>
    </location>
    <ligand>
        <name>L-homoserine</name>
        <dbReference type="ChEBI" id="CHEBI:57476"/>
    </ligand>
</feature>
<evidence type="ECO:0000256" key="4">
    <source>
        <dbReference type="ARBA" id="ARBA00013213"/>
    </source>
</evidence>
<keyword evidence="8 14" id="KW-0560">Oxidoreductase</keyword>
<keyword evidence="13 14" id="KW-0521">NADP</keyword>
<dbReference type="GO" id="GO:0009086">
    <property type="term" value="P:methionine biosynthetic process"/>
    <property type="evidence" value="ECO:0007669"/>
    <property type="project" value="UniProtKB-KW"/>
</dbReference>
<dbReference type="FunFam" id="3.30.360.10:FF:000005">
    <property type="entry name" value="Homoserine dehydrogenase"/>
    <property type="match status" value="1"/>
</dbReference>
<dbReference type="InterPro" id="IPR016204">
    <property type="entry name" value="HDH"/>
</dbReference>
<dbReference type="NCBIfam" id="NF004976">
    <property type="entry name" value="PRK06349.1"/>
    <property type="match status" value="1"/>
</dbReference>